<dbReference type="AlphaFoldDB" id="A0A7J8USG9"/>
<organism evidence="1 2">
    <name type="scientific">Gossypium klotzschianum</name>
    <dbReference type="NCBI Taxonomy" id="34286"/>
    <lineage>
        <taxon>Eukaryota</taxon>
        <taxon>Viridiplantae</taxon>
        <taxon>Streptophyta</taxon>
        <taxon>Embryophyta</taxon>
        <taxon>Tracheophyta</taxon>
        <taxon>Spermatophyta</taxon>
        <taxon>Magnoliopsida</taxon>
        <taxon>eudicotyledons</taxon>
        <taxon>Gunneridae</taxon>
        <taxon>Pentapetalae</taxon>
        <taxon>rosids</taxon>
        <taxon>malvids</taxon>
        <taxon>Malvales</taxon>
        <taxon>Malvaceae</taxon>
        <taxon>Malvoideae</taxon>
        <taxon>Gossypium</taxon>
    </lineage>
</organism>
<proteinExistence type="predicted"/>
<accession>A0A7J8USG9</accession>
<gene>
    <name evidence="1" type="ORF">Goklo_020385</name>
</gene>
<name>A0A7J8USG9_9ROSI</name>
<dbReference type="Proteomes" id="UP000593573">
    <property type="component" value="Unassembled WGS sequence"/>
</dbReference>
<protein>
    <recommendedName>
        <fullName evidence="3">RNase H type-1 domain-containing protein</fullName>
    </recommendedName>
</protein>
<evidence type="ECO:0000313" key="1">
    <source>
        <dbReference type="EMBL" id="MBA0653184.1"/>
    </source>
</evidence>
<evidence type="ECO:0000313" key="2">
    <source>
        <dbReference type="Proteomes" id="UP000593573"/>
    </source>
</evidence>
<feature type="non-terminal residue" evidence="1">
    <location>
        <position position="1"/>
    </location>
</feature>
<keyword evidence="2" id="KW-1185">Reference proteome</keyword>
<dbReference type="EMBL" id="JABFAB010000007">
    <property type="protein sequence ID" value="MBA0653184.1"/>
    <property type="molecule type" value="Genomic_DNA"/>
</dbReference>
<dbReference type="OrthoDB" id="10390298at2759"/>
<sequence length="204" mass="23930">MWIHYIREGELTRISRALKQEDDASKELKLYVPKGRHFRFLTGWVEHTDFSEFVKEKWSFNGWAEVIIRLVGFVVMFPKMLSIFNRIGAWEMWTVNVFLGLLRGAFGRIAISSFFKGLPKMLMKLSMCHSVGQDNLSLLIGAHQLCHKEMPSNGSNSALIRRIHQLLTRMGHKHIRHISREDNQDADRLVKLAQHRTYDLYLYE</sequence>
<dbReference type="Gene3D" id="3.30.420.10">
    <property type="entry name" value="Ribonuclease H-like superfamily/Ribonuclease H"/>
    <property type="match status" value="1"/>
</dbReference>
<dbReference type="InterPro" id="IPR036397">
    <property type="entry name" value="RNaseH_sf"/>
</dbReference>
<dbReference type="GO" id="GO:0003676">
    <property type="term" value="F:nucleic acid binding"/>
    <property type="evidence" value="ECO:0007669"/>
    <property type="project" value="InterPro"/>
</dbReference>
<reference evidence="1 2" key="1">
    <citation type="journal article" date="2019" name="Genome Biol. Evol.">
        <title>Insights into the evolution of the New World diploid cottons (Gossypium, subgenus Houzingenia) based on genome sequencing.</title>
        <authorList>
            <person name="Grover C.E."/>
            <person name="Arick M.A. 2nd"/>
            <person name="Thrash A."/>
            <person name="Conover J.L."/>
            <person name="Sanders W.S."/>
            <person name="Peterson D.G."/>
            <person name="Frelichowski J.E."/>
            <person name="Scheffler J.A."/>
            <person name="Scheffler B.E."/>
            <person name="Wendel J.F."/>
        </authorList>
    </citation>
    <scope>NUCLEOTIDE SEQUENCE [LARGE SCALE GENOMIC DNA]</scope>
    <source>
        <strain evidence="1">57</strain>
        <tissue evidence="1">Leaf</tissue>
    </source>
</reference>
<comment type="caution">
    <text evidence="1">The sequence shown here is derived from an EMBL/GenBank/DDBJ whole genome shotgun (WGS) entry which is preliminary data.</text>
</comment>
<evidence type="ECO:0008006" key="3">
    <source>
        <dbReference type="Google" id="ProtNLM"/>
    </source>
</evidence>